<comment type="caution">
    <text evidence="1">The sequence shown here is derived from an EMBL/GenBank/DDBJ whole genome shotgun (WGS) entry which is preliminary data.</text>
</comment>
<dbReference type="InterPro" id="IPR027417">
    <property type="entry name" value="P-loop_NTPase"/>
</dbReference>
<evidence type="ECO:0000313" key="2">
    <source>
        <dbReference type="Proteomes" id="UP000244240"/>
    </source>
</evidence>
<name>A0A2T6AVR8_9BACL</name>
<dbReference type="SUPFAM" id="SSF52540">
    <property type="entry name" value="P-loop containing nucleoside triphosphate hydrolases"/>
    <property type="match status" value="1"/>
</dbReference>
<gene>
    <name evidence="1" type="ORF">C8P63_14911</name>
</gene>
<dbReference type="Pfam" id="PF13481">
    <property type="entry name" value="AAA_25"/>
    <property type="match status" value="1"/>
</dbReference>
<keyword evidence="2" id="KW-1185">Reference proteome</keyword>
<dbReference type="EMBL" id="QBKR01000049">
    <property type="protein sequence ID" value="PTX47846.1"/>
    <property type="molecule type" value="Genomic_DNA"/>
</dbReference>
<dbReference type="Proteomes" id="UP000244240">
    <property type="component" value="Unassembled WGS sequence"/>
</dbReference>
<accession>A0A2T6AVR8</accession>
<dbReference type="Gene3D" id="3.40.50.300">
    <property type="entry name" value="P-loop containing nucleotide triphosphate hydrolases"/>
    <property type="match status" value="1"/>
</dbReference>
<organism evidence="1 2">
    <name type="scientific">Melghirimyces profundicolus</name>
    <dbReference type="NCBI Taxonomy" id="1242148"/>
    <lineage>
        <taxon>Bacteria</taxon>
        <taxon>Bacillati</taxon>
        <taxon>Bacillota</taxon>
        <taxon>Bacilli</taxon>
        <taxon>Bacillales</taxon>
        <taxon>Thermoactinomycetaceae</taxon>
        <taxon>Melghirimyces</taxon>
    </lineage>
</organism>
<protein>
    <submittedName>
        <fullName evidence="1">AAA domain-containing protein</fullName>
    </submittedName>
</protein>
<sequence length="434" mass="48846">MSIPQNPDRDYWMEEAKKLTKVVYLNDDVAQNRLSVKIRQLGLLYIAGTGSLEGFPSALATNHPEIYERSTEETRQAAYMTLQGVSMEEAQERVGFKMREDQPQGYTFLNDVEAMNRPRVKWVVRNFLAAKEMTLLVGDPGSFKTQIGVDAGFGVAQGINWKGLECDEEPGPVIYISAESPGDVIDRMEAYKKAHGLFNTPTQFHLMDATETPLYLDEPEMVDRFIDSAKMAFPGGVKLIVVDTLAELMQGDENSKQDTQVFADQRKRISNELGAAFLVLHHNNKDGKYRGSSNLKAHAFALIEAKKHGLDNPSVSLHQDKLRRGRFDGLFMRVKPITLESGEECFYLELGEKITKEQAKPNNATEQFFAVIEKHPEGITVKDLLEQCNYSRETWKKACKELKEAGIIHSPKRGVWAPVVEDAIEQSEQSELGL</sequence>
<dbReference type="OrthoDB" id="8905164at2"/>
<reference evidence="1 2" key="1">
    <citation type="submission" date="2018-04" db="EMBL/GenBank/DDBJ databases">
        <title>Genomic Encyclopedia of Archaeal and Bacterial Type Strains, Phase II (KMG-II): from individual species to whole genera.</title>
        <authorList>
            <person name="Goeker M."/>
        </authorList>
    </citation>
    <scope>NUCLEOTIDE SEQUENCE [LARGE SCALE GENOMIC DNA]</scope>
    <source>
        <strain evidence="1 2">DSM 45787</strain>
    </source>
</reference>
<dbReference type="RefSeq" id="WP_108026764.1">
    <property type="nucleotide sequence ID" value="NZ_QBKR01000049.1"/>
</dbReference>
<evidence type="ECO:0000313" key="1">
    <source>
        <dbReference type="EMBL" id="PTX47846.1"/>
    </source>
</evidence>
<dbReference type="AlphaFoldDB" id="A0A2T6AVR8"/>
<proteinExistence type="predicted"/>